<feature type="region of interest" description="Disordered" evidence="1">
    <location>
        <begin position="494"/>
        <end position="627"/>
    </location>
</feature>
<keyword evidence="4" id="KW-1185">Reference proteome</keyword>
<name>A0ABR3EPQ7_9AGAR</name>
<evidence type="ECO:0000313" key="4">
    <source>
        <dbReference type="Proteomes" id="UP001465976"/>
    </source>
</evidence>
<sequence>MLVGTAGTGCLLEGFDIIAVDLNERMRLIRLNKRGTFTFPDYIDLIDFSYLEVALELETLSILIGWVSELGDIHRDGVHELWTTVGTKRQVKPRKTQIFPLASNAYKETTLGDMNKSIRDMLAKLGQKDDSYKQRVWFAGGDGLSFERLVQLANTMQFQDSEYQIYEAHWDSEKSRDPSSIGWAANLLKRKGPADLKKVHFYKYRDLMYIVLRAHILDCWRVRLNVKTDLRSHFASLKQQQKLPELAELHQHARAITLQYASPASFHWALGGTPESATTPPIPQGAPWSPIQDDPSSLNLRSAMECPTGNKKVKKAKGVEPPAEPFTGDETLARSTRLIHDALTLRIADKAVKRGDVGALYGVMKSMALTFAGSSHKKYSNYVLEFVCSLELEASPAMKDLVLENYLVNASGFPGHYESGDQFQEQLQDEFYEHVGDTDAGFDDSHIAEVIAPNTFNFLRCKKTLQQSLGLAQRAGKHDEPLADADIRQLLRAFESQQPHNPRPGRSYSKPGKGSASLANGKFDSWAQSTSRVRHLGKEATTSGPGDEVSGLDDNDSGGDVSDTAEEEGSIGDSGDEDDVDSLRNLPDEDEGPSQIDTDESIITDDTILGQEDDNEWSKYATENPDY</sequence>
<feature type="compositionally biased region" description="Acidic residues" evidence="1">
    <location>
        <begin position="588"/>
        <end position="603"/>
    </location>
</feature>
<dbReference type="InterPro" id="IPR046496">
    <property type="entry name" value="DUF6589"/>
</dbReference>
<feature type="compositionally biased region" description="Acidic residues" evidence="1">
    <location>
        <begin position="550"/>
        <end position="580"/>
    </location>
</feature>
<comment type="caution">
    <text evidence="3">The sequence shown here is derived from an EMBL/GenBank/DDBJ whole genome shotgun (WGS) entry which is preliminary data.</text>
</comment>
<feature type="domain" description="DUF6589" evidence="2">
    <location>
        <begin position="33"/>
        <end position="163"/>
    </location>
</feature>
<reference evidence="3 4" key="1">
    <citation type="submission" date="2024-02" db="EMBL/GenBank/DDBJ databases">
        <title>A draft genome for the cacao thread blight pathogen Marasmius crinis-equi.</title>
        <authorList>
            <person name="Cohen S.P."/>
            <person name="Baruah I.K."/>
            <person name="Amoako-Attah I."/>
            <person name="Bukari Y."/>
            <person name="Meinhardt L.W."/>
            <person name="Bailey B.A."/>
        </authorList>
    </citation>
    <scope>NUCLEOTIDE SEQUENCE [LARGE SCALE GENOMIC DNA]</scope>
    <source>
        <strain evidence="3 4">GH-76</strain>
    </source>
</reference>
<feature type="region of interest" description="Disordered" evidence="1">
    <location>
        <begin position="309"/>
        <end position="328"/>
    </location>
</feature>
<evidence type="ECO:0000256" key="1">
    <source>
        <dbReference type="SAM" id="MobiDB-lite"/>
    </source>
</evidence>
<proteinExistence type="predicted"/>
<gene>
    <name evidence="3" type="ORF">V5O48_017176</name>
</gene>
<protein>
    <recommendedName>
        <fullName evidence="2">DUF6589 domain-containing protein</fullName>
    </recommendedName>
</protein>
<dbReference type="Pfam" id="PF20231">
    <property type="entry name" value="DUF6589"/>
    <property type="match status" value="2"/>
</dbReference>
<dbReference type="Proteomes" id="UP001465976">
    <property type="component" value="Unassembled WGS sequence"/>
</dbReference>
<accession>A0ABR3EPQ7</accession>
<dbReference type="EMBL" id="JBAHYK010002542">
    <property type="protein sequence ID" value="KAL0564863.1"/>
    <property type="molecule type" value="Genomic_DNA"/>
</dbReference>
<organism evidence="3 4">
    <name type="scientific">Marasmius crinis-equi</name>
    <dbReference type="NCBI Taxonomy" id="585013"/>
    <lineage>
        <taxon>Eukaryota</taxon>
        <taxon>Fungi</taxon>
        <taxon>Dikarya</taxon>
        <taxon>Basidiomycota</taxon>
        <taxon>Agaricomycotina</taxon>
        <taxon>Agaricomycetes</taxon>
        <taxon>Agaricomycetidae</taxon>
        <taxon>Agaricales</taxon>
        <taxon>Marasmiineae</taxon>
        <taxon>Marasmiaceae</taxon>
        <taxon>Marasmius</taxon>
    </lineage>
</organism>
<evidence type="ECO:0000259" key="2">
    <source>
        <dbReference type="Pfam" id="PF20231"/>
    </source>
</evidence>
<evidence type="ECO:0000313" key="3">
    <source>
        <dbReference type="EMBL" id="KAL0564863.1"/>
    </source>
</evidence>
<feature type="domain" description="DUF6589" evidence="2">
    <location>
        <begin position="164"/>
        <end position="478"/>
    </location>
</feature>